<keyword evidence="4" id="KW-0808">Transferase</keyword>
<name>A0ABT8ERK9_9ACTN</name>
<keyword evidence="2 3" id="KW-0663">Pyridoxal phosphate</keyword>
<dbReference type="InterPro" id="IPR015424">
    <property type="entry name" value="PyrdxlP-dep_Trfase"/>
</dbReference>
<dbReference type="EMBL" id="JAUHJR010000001">
    <property type="protein sequence ID" value="MDN4160646.1"/>
    <property type="molecule type" value="Genomic_DNA"/>
</dbReference>
<evidence type="ECO:0000313" key="5">
    <source>
        <dbReference type="Proteomes" id="UP001168537"/>
    </source>
</evidence>
<dbReference type="InterPro" id="IPR015421">
    <property type="entry name" value="PyrdxlP-dep_Trfase_major"/>
</dbReference>
<sequence>MHPDYDHLQQAAKDHLWLHFARHGAYADGDVPIMVRGEGAYLWDATGKRYLDGLAGLFVSQLGHGRTELAEAAAKQAQELAFMPLWSYAHPPAIELAEKVAAHAPGDLNRVFFTSGGGEAVETAWKLAKNYFKLTGRPMKHKVVSRSIAYHGTTQGALSITGLPLLKQQFEPLVPSTFRVPNTNAYRADEITSGFLDGSDPEAFGRWAADQIAIAIENEGPDTVAAVFLEPVQNAGGCFPPPPGYFQRVREICDEYDVLLVSDEVICAFGRVGHMFGAERYDYQPDMITCAKGITSGYAPLGAMIASDRLMEPFLEDKAMFAHGYTFGGHPVSTAVGLRNLQLFEEERVLENVRDNEAECRAILERLLDLPIVGDVRGDGYFYGIELVKDKATKESFTAEESERILYGFVSKQLYAEGLYCRADDRGDPVVQLAPPLICGPEHFEEMEQVLRVVLDKAGSLL</sequence>
<dbReference type="GO" id="GO:0008483">
    <property type="term" value="F:transaminase activity"/>
    <property type="evidence" value="ECO:0007669"/>
    <property type="project" value="UniProtKB-KW"/>
</dbReference>
<reference evidence="4" key="1">
    <citation type="submission" date="2023-06" db="EMBL/GenBank/DDBJ databases">
        <title>Draft genome sequence of Nocardioides sp. SOB72.</title>
        <authorList>
            <person name="Zhang G."/>
        </authorList>
    </citation>
    <scope>NUCLEOTIDE SEQUENCE</scope>
    <source>
        <strain evidence="4">SOB72</strain>
    </source>
</reference>
<dbReference type="RefSeq" id="WP_300959504.1">
    <property type="nucleotide sequence ID" value="NZ_JAUHJR010000001.1"/>
</dbReference>
<keyword evidence="4" id="KW-0032">Aminotransferase</keyword>
<dbReference type="PANTHER" id="PTHR43094">
    <property type="entry name" value="AMINOTRANSFERASE"/>
    <property type="match status" value="1"/>
</dbReference>
<dbReference type="Proteomes" id="UP001168537">
    <property type="component" value="Unassembled WGS sequence"/>
</dbReference>
<evidence type="ECO:0000313" key="4">
    <source>
        <dbReference type="EMBL" id="MDN4160646.1"/>
    </source>
</evidence>
<dbReference type="Pfam" id="PF00202">
    <property type="entry name" value="Aminotran_3"/>
    <property type="match status" value="1"/>
</dbReference>
<dbReference type="PROSITE" id="PS00600">
    <property type="entry name" value="AA_TRANSFER_CLASS_3"/>
    <property type="match status" value="1"/>
</dbReference>
<organism evidence="4 5">
    <name type="scientific">Nocardioides abyssi</name>
    <dbReference type="NCBI Taxonomy" id="3058370"/>
    <lineage>
        <taxon>Bacteria</taxon>
        <taxon>Bacillati</taxon>
        <taxon>Actinomycetota</taxon>
        <taxon>Actinomycetes</taxon>
        <taxon>Propionibacteriales</taxon>
        <taxon>Nocardioidaceae</taxon>
        <taxon>Nocardioides</taxon>
    </lineage>
</organism>
<dbReference type="InterPro" id="IPR015422">
    <property type="entry name" value="PyrdxlP-dep_Trfase_small"/>
</dbReference>
<dbReference type="InterPro" id="IPR049704">
    <property type="entry name" value="Aminotrans_3_PPA_site"/>
</dbReference>
<dbReference type="Gene3D" id="3.90.1150.10">
    <property type="entry name" value="Aspartate Aminotransferase, domain 1"/>
    <property type="match status" value="1"/>
</dbReference>
<dbReference type="SUPFAM" id="SSF53383">
    <property type="entry name" value="PLP-dependent transferases"/>
    <property type="match status" value="1"/>
</dbReference>
<evidence type="ECO:0000256" key="2">
    <source>
        <dbReference type="ARBA" id="ARBA00022898"/>
    </source>
</evidence>
<accession>A0ABT8ERK9</accession>
<dbReference type="NCBIfam" id="NF005102">
    <property type="entry name" value="PRK06541.1"/>
    <property type="match status" value="1"/>
</dbReference>
<gene>
    <name evidence="4" type="ORF">QWY29_04720</name>
</gene>
<comment type="similarity">
    <text evidence="1 3">Belongs to the class-III pyridoxal-phosphate-dependent aminotransferase family.</text>
</comment>
<protein>
    <submittedName>
        <fullName evidence="4">Aspartate aminotransferase family protein</fullName>
    </submittedName>
</protein>
<evidence type="ECO:0000256" key="1">
    <source>
        <dbReference type="ARBA" id="ARBA00008954"/>
    </source>
</evidence>
<comment type="caution">
    <text evidence="4">The sequence shown here is derived from an EMBL/GenBank/DDBJ whole genome shotgun (WGS) entry which is preliminary data.</text>
</comment>
<dbReference type="CDD" id="cd00610">
    <property type="entry name" value="OAT_like"/>
    <property type="match status" value="1"/>
</dbReference>
<proteinExistence type="inferred from homology"/>
<dbReference type="Gene3D" id="3.40.640.10">
    <property type="entry name" value="Type I PLP-dependent aspartate aminotransferase-like (Major domain)"/>
    <property type="match status" value="1"/>
</dbReference>
<dbReference type="InterPro" id="IPR005814">
    <property type="entry name" value="Aminotrans_3"/>
</dbReference>
<dbReference type="PANTHER" id="PTHR43094:SF1">
    <property type="entry name" value="AMINOTRANSFERASE CLASS-III"/>
    <property type="match status" value="1"/>
</dbReference>
<keyword evidence="5" id="KW-1185">Reference proteome</keyword>
<evidence type="ECO:0000256" key="3">
    <source>
        <dbReference type="RuleBase" id="RU003560"/>
    </source>
</evidence>